<evidence type="ECO:0000256" key="2">
    <source>
        <dbReference type="ARBA" id="ARBA00023136"/>
    </source>
</evidence>
<gene>
    <name evidence="5" type="ORF">BDA99DRAFT_525575</name>
</gene>
<feature type="transmembrane region" description="Helical" evidence="4">
    <location>
        <begin position="148"/>
        <end position="174"/>
    </location>
</feature>
<evidence type="ECO:0000256" key="1">
    <source>
        <dbReference type="ARBA" id="ARBA00004370"/>
    </source>
</evidence>
<dbReference type="EMBL" id="JAIXMP010000040">
    <property type="protein sequence ID" value="KAI9248026.1"/>
    <property type="molecule type" value="Genomic_DNA"/>
</dbReference>
<keyword evidence="4" id="KW-0812">Transmembrane</keyword>
<organism evidence="5 6">
    <name type="scientific">Phascolomyces articulosus</name>
    <dbReference type="NCBI Taxonomy" id="60185"/>
    <lineage>
        <taxon>Eukaryota</taxon>
        <taxon>Fungi</taxon>
        <taxon>Fungi incertae sedis</taxon>
        <taxon>Mucoromycota</taxon>
        <taxon>Mucoromycotina</taxon>
        <taxon>Mucoromycetes</taxon>
        <taxon>Mucorales</taxon>
        <taxon>Lichtheimiaceae</taxon>
        <taxon>Phascolomyces</taxon>
    </lineage>
</organism>
<evidence type="ECO:0000256" key="3">
    <source>
        <dbReference type="SAM" id="MobiDB-lite"/>
    </source>
</evidence>
<accession>A0AAD5K2E9</accession>
<dbReference type="PANTHER" id="PTHR31234:SF2">
    <property type="entry name" value="OS05G0199100 PROTEIN"/>
    <property type="match status" value="1"/>
</dbReference>
<name>A0AAD5K2E9_9FUNG</name>
<dbReference type="Proteomes" id="UP001209540">
    <property type="component" value="Unassembled WGS sequence"/>
</dbReference>
<protein>
    <recommendedName>
        <fullName evidence="7">Late embryogenesis abundant protein LEA-2 subgroup domain-containing protein</fullName>
    </recommendedName>
</protein>
<keyword evidence="4" id="KW-1133">Transmembrane helix</keyword>
<keyword evidence="2 4" id="KW-0472">Membrane</keyword>
<reference evidence="5" key="1">
    <citation type="journal article" date="2022" name="IScience">
        <title>Evolution of zygomycete secretomes and the origins of terrestrial fungal ecologies.</title>
        <authorList>
            <person name="Chang Y."/>
            <person name="Wang Y."/>
            <person name="Mondo S."/>
            <person name="Ahrendt S."/>
            <person name="Andreopoulos W."/>
            <person name="Barry K."/>
            <person name="Beard J."/>
            <person name="Benny G.L."/>
            <person name="Blankenship S."/>
            <person name="Bonito G."/>
            <person name="Cuomo C."/>
            <person name="Desiro A."/>
            <person name="Gervers K.A."/>
            <person name="Hundley H."/>
            <person name="Kuo A."/>
            <person name="LaButti K."/>
            <person name="Lang B.F."/>
            <person name="Lipzen A."/>
            <person name="O'Donnell K."/>
            <person name="Pangilinan J."/>
            <person name="Reynolds N."/>
            <person name="Sandor L."/>
            <person name="Smith M.E."/>
            <person name="Tsang A."/>
            <person name="Grigoriev I.V."/>
            <person name="Stajich J.E."/>
            <person name="Spatafora J.W."/>
        </authorList>
    </citation>
    <scope>NUCLEOTIDE SEQUENCE</scope>
    <source>
        <strain evidence="5">RSA 2281</strain>
    </source>
</reference>
<dbReference type="GO" id="GO:0098542">
    <property type="term" value="P:defense response to other organism"/>
    <property type="evidence" value="ECO:0007669"/>
    <property type="project" value="InterPro"/>
</dbReference>
<proteinExistence type="predicted"/>
<dbReference type="AlphaFoldDB" id="A0AAD5K2E9"/>
<dbReference type="InterPro" id="IPR044839">
    <property type="entry name" value="NDR1-like"/>
</dbReference>
<keyword evidence="6" id="KW-1185">Reference proteome</keyword>
<comment type="caution">
    <text evidence="5">The sequence shown here is derived from an EMBL/GenBank/DDBJ whole genome shotgun (WGS) entry which is preliminary data.</text>
</comment>
<evidence type="ECO:0008006" key="7">
    <source>
        <dbReference type="Google" id="ProtNLM"/>
    </source>
</evidence>
<dbReference type="PANTHER" id="PTHR31234">
    <property type="entry name" value="LATE EMBRYOGENESIS ABUNDANT (LEA) HYDROXYPROLINE-RICH GLYCOPROTEIN FAMILY"/>
    <property type="match status" value="1"/>
</dbReference>
<evidence type="ECO:0000313" key="6">
    <source>
        <dbReference type="Proteomes" id="UP001209540"/>
    </source>
</evidence>
<comment type="subcellular location">
    <subcellularLocation>
        <location evidence="1">Membrane</location>
    </subcellularLocation>
</comment>
<evidence type="ECO:0000256" key="4">
    <source>
        <dbReference type="SAM" id="Phobius"/>
    </source>
</evidence>
<feature type="region of interest" description="Disordered" evidence="3">
    <location>
        <begin position="1"/>
        <end position="69"/>
    </location>
</feature>
<feature type="compositionally biased region" description="Polar residues" evidence="3">
    <location>
        <begin position="28"/>
        <end position="51"/>
    </location>
</feature>
<sequence>MSVYDRDDYYNSYKGGPTSPPPPPPPHQQQIGSPTMNNNPYGNSNSMQDVTLHNKAPPVYPPTPFDQQQLHHGRFSEDEYYNDHRNSAGNNAAMLGWQNNPRGSMSDMKLTGHYDSDDEDFGPLPQERKKRSCMDKLCCGCCTCFPKWLRYICCILFLVIVALAIAIGVIVATFKMPEVQFNGLEGEPQASLAGSTVVMNFTLDISVYNPNGITLTFEKIVAEVNSGFFLSFIEEVGGVVNKWLDHIIFLGFS</sequence>
<reference evidence="5" key="2">
    <citation type="submission" date="2023-02" db="EMBL/GenBank/DDBJ databases">
        <authorList>
            <consortium name="DOE Joint Genome Institute"/>
            <person name="Mondo S.J."/>
            <person name="Chang Y."/>
            <person name="Wang Y."/>
            <person name="Ahrendt S."/>
            <person name="Andreopoulos W."/>
            <person name="Barry K."/>
            <person name="Beard J."/>
            <person name="Benny G.L."/>
            <person name="Blankenship S."/>
            <person name="Bonito G."/>
            <person name="Cuomo C."/>
            <person name="Desiro A."/>
            <person name="Gervers K.A."/>
            <person name="Hundley H."/>
            <person name="Kuo A."/>
            <person name="LaButti K."/>
            <person name="Lang B.F."/>
            <person name="Lipzen A."/>
            <person name="O'Donnell K."/>
            <person name="Pangilinan J."/>
            <person name="Reynolds N."/>
            <person name="Sandor L."/>
            <person name="Smith M.W."/>
            <person name="Tsang A."/>
            <person name="Grigoriev I.V."/>
            <person name="Stajich J.E."/>
            <person name="Spatafora J.W."/>
        </authorList>
    </citation>
    <scope>NUCLEOTIDE SEQUENCE</scope>
    <source>
        <strain evidence="5">RSA 2281</strain>
    </source>
</reference>
<evidence type="ECO:0000313" key="5">
    <source>
        <dbReference type="EMBL" id="KAI9248026.1"/>
    </source>
</evidence>
<feature type="compositionally biased region" description="Pro residues" evidence="3">
    <location>
        <begin position="18"/>
        <end position="27"/>
    </location>
</feature>
<dbReference type="GO" id="GO:0016020">
    <property type="term" value="C:membrane"/>
    <property type="evidence" value="ECO:0007669"/>
    <property type="project" value="UniProtKB-SubCell"/>
</dbReference>